<feature type="domain" description="V-type proton ATPase subunit S1 luminal" evidence="7">
    <location>
        <begin position="235"/>
        <end position="312"/>
    </location>
</feature>
<keyword evidence="5 6" id="KW-0472">Membrane</keyword>
<dbReference type="InterPro" id="IPR046755">
    <property type="entry name" value="VAS1_LD"/>
</dbReference>
<feature type="transmembrane region" description="Helical" evidence="6">
    <location>
        <begin position="35"/>
        <end position="54"/>
    </location>
</feature>
<evidence type="ECO:0000256" key="6">
    <source>
        <dbReference type="SAM" id="Phobius"/>
    </source>
</evidence>
<evidence type="ECO:0000259" key="8">
    <source>
        <dbReference type="Pfam" id="PF20520"/>
    </source>
</evidence>
<sequence>MFHAPGNVRFSGEDILIFNSCATTKLHKRNTMISVIKFMLIYNICMTSAALYLWSNHEINISPLEQFNTKEFLNVVEQLGKPVVYVFKSPTPLSKNILPLARGSHSVYSPNAVIETANFTELTGNEEDDLEIIKNTISNTDDFISAVTIPLENNRSKRDIKEEEDAKSDDSELASSANQPVIYKKSKLVDNKKIYALLYSSKPLLFKKNDSSELQLGNVEDDMIIYDTRLNVNIPNGRGKISLRFNFVWQKGYWSLMSVKISDTEDKSDYNLVPKEEIFAPARFSYHCNGETKFYDSTTGAELILYDLQVQIDSSNGKFEFVNDCVPFTTVPICSGIFITFLAGLGLGISIMALMDINTMDKFDNYKTKNLAITVNE</sequence>
<evidence type="ECO:0000313" key="10">
    <source>
        <dbReference type="Proteomes" id="UP001153712"/>
    </source>
</evidence>
<keyword evidence="10" id="KW-1185">Reference proteome</keyword>
<dbReference type="GO" id="GO:0033176">
    <property type="term" value="C:proton-transporting V-type ATPase complex"/>
    <property type="evidence" value="ECO:0007669"/>
    <property type="project" value="TreeGrafter"/>
</dbReference>
<dbReference type="Pfam" id="PF05827">
    <property type="entry name" value="VAS1_LD"/>
    <property type="match status" value="1"/>
</dbReference>
<dbReference type="Pfam" id="PF20520">
    <property type="entry name" value="Ac45-VOA1_TM"/>
    <property type="match status" value="1"/>
</dbReference>
<dbReference type="GO" id="GO:0001671">
    <property type="term" value="F:ATPase activator activity"/>
    <property type="evidence" value="ECO:0007669"/>
    <property type="project" value="TreeGrafter"/>
</dbReference>
<gene>
    <name evidence="9" type="ORF">PHYEVI_LOCUS8641</name>
</gene>
<accession>A0A9N9TT60</accession>
<dbReference type="AlphaFoldDB" id="A0A9N9TT60"/>
<evidence type="ECO:0000259" key="7">
    <source>
        <dbReference type="Pfam" id="PF05827"/>
    </source>
</evidence>
<dbReference type="OrthoDB" id="9985059at2759"/>
<reference evidence="9" key="1">
    <citation type="submission" date="2022-01" db="EMBL/GenBank/DDBJ databases">
        <authorList>
            <person name="King R."/>
        </authorList>
    </citation>
    <scope>NUCLEOTIDE SEQUENCE</scope>
</reference>
<organism evidence="9 10">
    <name type="scientific">Phyllotreta striolata</name>
    <name type="common">Striped flea beetle</name>
    <name type="synonym">Crioceris striolata</name>
    <dbReference type="NCBI Taxonomy" id="444603"/>
    <lineage>
        <taxon>Eukaryota</taxon>
        <taxon>Metazoa</taxon>
        <taxon>Ecdysozoa</taxon>
        <taxon>Arthropoda</taxon>
        <taxon>Hexapoda</taxon>
        <taxon>Insecta</taxon>
        <taxon>Pterygota</taxon>
        <taxon>Neoptera</taxon>
        <taxon>Endopterygota</taxon>
        <taxon>Coleoptera</taxon>
        <taxon>Polyphaga</taxon>
        <taxon>Cucujiformia</taxon>
        <taxon>Chrysomeloidea</taxon>
        <taxon>Chrysomelidae</taxon>
        <taxon>Galerucinae</taxon>
        <taxon>Alticini</taxon>
        <taxon>Phyllotreta</taxon>
    </lineage>
</organism>
<keyword evidence="4 6" id="KW-1133">Transmembrane helix</keyword>
<evidence type="ECO:0000313" key="9">
    <source>
        <dbReference type="EMBL" id="CAG9862324.1"/>
    </source>
</evidence>
<feature type="domain" description="V-type proton ATPase subunit S1/VOA1 transmembrane" evidence="8">
    <location>
        <begin position="327"/>
        <end position="365"/>
    </location>
</feature>
<protein>
    <submittedName>
        <fullName evidence="9">Uncharacterized protein</fullName>
    </submittedName>
</protein>
<name>A0A9N9TT60_PHYSR</name>
<evidence type="ECO:0000256" key="3">
    <source>
        <dbReference type="ARBA" id="ARBA00022692"/>
    </source>
</evidence>
<dbReference type="InterPro" id="IPR008388">
    <property type="entry name" value="Ac45_acc_su"/>
</dbReference>
<comment type="similarity">
    <text evidence="2">Belongs to the vacuolar ATPase subunit S1 family.</text>
</comment>
<evidence type="ECO:0000256" key="2">
    <source>
        <dbReference type="ARBA" id="ARBA00009037"/>
    </source>
</evidence>
<evidence type="ECO:0000256" key="5">
    <source>
        <dbReference type="ARBA" id="ARBA00023136"/>
    </source>
</evidence>
<evidence type="ECO:0000256" key="1">
    <source>
        <dbReference type="ARBA" id="ARBA00004167"/>
    </source>
</evidence>
<dbReference type="EMBL" id="OU900098">
    <property type="protein sequence ID" value="CAG9862324.1"/>
    <property type="molecule type" value="Genomic_DNA"/>
</dbReference>
<dbReference type="GO" id="GO:0030641">
    <property type="term" value="P:regulation of cellular pH"/>
    <property type="evidence" value="ECO:0007669"/>
    <property type="project" value="TreeGrafter"/>
</dbReference>
<evidence type="ECO:0000256" key="4">
    <source>
        <dbReference type="ARBA" id="ARBA00022989"/>
    </source>
</evidence>
<dbReference type="InterPro" id="IPR046756">
    <property type="entry name" value="VAS1/VOA1_TM"/>
</dbReference>
<feature type="transmembrane region" description="Helical" evidence="6">
    <location>
        <begin position="337"/>
        <end position="357"/>
    </location>
</feature>
<dbReference type="Proteomes" id="UP001153712">
    <property type="component" value="Chromosome 5"/>
</dbReference>
<comment type="subcellular location">
    <subcellularLocation>
        <location evidence="1">Membrane</location>
        <topology evidence="1">Single-pass membrane protein</topology>
    </subcellularLocation>
</comment>
<dbReference type="PANTHER" id="PTHR12471:SF4">
    <property type="entry name" value="AGAP001624-PA"/>
    <property type="match status" value="1"/>
</dbReference>
<proteinExistence type="inferred from homology"/>
<keyword evidence="3 6" id="KW-0812">Transmembrane</keyword>
<dbReference type="PANTHER" id="PTHR12471">
    <property type="entry name" value="VACUOLAR ATP SYNTHASE SUBUNIT S1"/>
    <property type="match status" value="1"/>
</dbReference>